<keyword evidence="4" id="KW-0256">Endoplasmic reticulum</keyword>
<dbReference type="Proteomes" id="UP000695007">
    <property type="component" value="Unplaced"/>
</dbReference>
<feature type="region of interest" description="Disordered" evidence="8">
    <location>
        <begin position="1001"/>
        <end position="1036"/>
    </location>
</feature>
<feature type="region of interest" description="Disordered" evidence="8">
    <location>
        <begin position="84"/>
        <end position="124"/>
    </location>
</feature>
<dbReference type="GO" id="GO:0008017">
    <property type="term" value="F:microtubule binding"/>
    <property type="evidence" value="ECO:0007669"/>
    <property type="project" value="TreeGrafter"/>
</dbReference>
<evidence type="ECO:0000313" key="10">
    <source>
        <dbReference type="RefSeq" id="XP_011506205.1"/>
    </source>
</evidence>
<dbReference type="InterPro" id="IPR019130">
    <property type="entry name" value="Macoilin"/>
</dbReference>
<feature type="region of interest" description="Disordered" evidence="8">
    <location>
        <begin position="535"/>
        <end position="566"/>
    </location>
</feature>
<feature type="compositionally biased region" description="Low complexity" evidence="8">
    <location>
        <begin position="84"/>
        <end position="109"/>
    </location>
</feature>
<evidence type="ECO:0000256" key="3">
    <source>
        <dbReference type="ARBA" id="ARBA00022692"/>
    </source>
</evidence>
<evidence type="ECO:0000256" key="7">
    <source>
        <dbReference type="ARBA" id="ARBA00023242"/>
    </source>
</evidence>
<protein>
    <submittedName>
        <fullName evidence="10">Uncharacterized protein LOC105368781</fullName>
    </submittedName>
</protein>
<keyword evidence="5" id="KW-1133">Transmembrane helix</keyword>
<feature type="compositionally biased region" description="Low complexity" evidence="8">
    <location>
        <begin position="1027"/>
        <end position="1036"/>
    </location>
</feature>
<dbReference type="GO" id="GO:0030867">
    <property type="term" value="C:rough endoplasmic reticulum membrane"/>
    <property type="evidence" value="ECO:0007669"/>
    <property type="project" value="UniProtKB-SubCell"/>
</dbReference>
<evidence type="ECO:0000313" key="9">
    <source>
        <dbReference type="Proteomes" id="UP000695007"/>
    </source>
</evidence>
<gene>
    <name evidence="10" type="primary">LOC105368781</name>
</gene>
<dbReference type="GO" id="GO:0006935">
    <property type="term" value="P:chemotaxis"/>
    <property type="evidence" value="ECO:0007669"/>
    <property type="project" value="TreeGrafter"/>
</dbReference>
<proteinExistence type="predicted"/>
<feature type="compositionally biased region" description="Polar residues" evidence="8">
    <location>
        <begin position="550"/>
        <end position="565"/>
    </location>
</feature>
<accession>A0AAJ6YXG6</accession>
<feature type="compositionally biased region" description="Basic and acidic residues" evidence="8">
    <location>
        <begin position="259"/>
        <end position="271"/>
    </location>
</feature>
<keyword evidence="6" id="KW-0472">Membrane</keyword>
<feature type="region of interest" description="Disordered" evidence="8">
    <location>
        <begin position="243"/>
        <end position="285"/>
    </location>
</feature>
<dbReference type="RefSeq" id="XP_011506205.1">
    <property type="nucleotide sequence ID" value="XM_011507903.1"/>
</dbReference>
<dbReference type="GO" id="GO:0031965">
    <property type="term" value="C:nuclear membrane"/>
    <property type="evidence" value="ECO:0007669"/>
    <property type="project" value="UniProtKB-SubCell"/>
</dbReference>
<dbReference type="GeneID" id="105368781"/>
<dbReference type="AlphaFoldDB" id="A0AAJ6YXG6"/>
<comment type="subcellular location">
    <subcellularLocation>
        <location evidence="1">Nucleus membrane</location>
        <topology evidence="1">Multi-pass membrane protein</topology>
    </subcellularLocation>
    <subcellularLocation>
        <location evidence="2">Rough endoplasmic reticulum membrane</location>
        <topology evidence="2">Multi-pass membrane protein</topology>
    </subcellularLocation>
</comment>
<keyword evidence="7" id="KW-0539">Nucleus</keyword>
<feature type="region of interest" description="Disordered" evidence="8">
    <location>
        <begin position="1"/>
        <end position="49"/>
    </location>
</feature>
<feature type="region of interest" description="Disordered" evidence="8">
    <location>
        <begin position="1077"/>
        <end position="1119"/>
    </location>
</feature>
<sequence length="1119" mass="121302">MASSGGCGSNGSDAVVIVEPSPSPSPSQSPSLGFRLGESDEGGYAGHAGDVPLWKRELIQRRRQLGKTVIRADSAASTSTATALAGARGGAAAAVVDSSRTRSTQPRPRGITPSTPGEDATAAAGVSDSGASCVAASPDMRLEATVDAGEGPVPISIQMPIVSPGPESQSAVELLGNGRMSRMRGGQPPAKGLLDIVKLVEMRGKRTEECESDSSEELQYGPGIVHKLRSKYLNMTLREMNKNGSSGHGFRRATSLEDLLDRNEESGEKTGRRYAKKSPTGAAAKVERYRNAARGNESMKRARSVETLMRYNSALEEASQDHGSRFSANVFRQDSDHIILVDKSSTRIENRFFDKDRLTKPLNKPKRIRPVLAETERPPPDLVKTTMRIFESSSIKKLKPKGDVAVKVATFKTINDTFKAQNQKKIIPKPPIQPKPFVNGNSKISPSPRKIIISRKPTAELIEMHNSQESRRNEGVITESIVQSVSSVVSKFQQIEKSYSPSSSPEPTFNKIKFSPVASPEPSAVKLKVSSLDVKSPMMTPVPSPRTSPPKAQSPLSPRSETIKQPSMLVQKPIMNSTPLSNKFDQSAFGMPTEIPKVDFEQDKDELNDEQTKDTLEVNSQITDTVNDSSKLSDTLSSSGSSTVLVDNFDESIETVDNPRTVSKSALDNIGKAGMTVQFRFNDHPSIKSYLPRSASNPEQIRDKSVESEIMLTKLTEVRGKSYSFEAESVPAISDIIPINNESPNNLHERFVTEHTEETIHRDDHASVIENKQTGAISNLSLIKSTMTTSFPQGNETKTIRSQKSDSNSPPQKQIGIIRPLVSTKTQLPQQNLSNREIEKNLINRVKSIEQPSKVVVSLKSAEEIQPVKKHNSSGGLWDSKPWNQQNNTMVFNFSNRKDVPDYIENDGLIIKRKREKPRSSSNSGVIVSNIDSIQLTDDSDTEASDSPPSPCNIAFCNDNVLINGRSNLSRTPRNHKHRIQFDDTATCTYEYPSEASMLEVDASGTSSDDGETSASGDTGAAGAGGASSTARSTGTLPSLLGGGGLASYTPSKVDLASEGFELGVTRANTSTLTSSQSTAILTQQQQQQQQPNVNAVDYSKPSQDTGTWGQETAADILY</sequence>
<evidence type="ECO:0000256" key="1">
    <source>
        <dbReference type="ARBA" id="ARBA00004232"/>
    </source>
</evidence>
<name>A0AAJ6YXG6_9HYME</name>
<evidence type="ECO:0000256" key="6">
    <source>
        <dbReference type="ARBA" id="ARBA00023136"/>
    </source>
</evidence>
<evidence type="ECO:0000256" key="5">
    <source>
        <dbReference type="ARBA" id="ARBA00022989"/>
    </source>
</evidence>
<evidence type="ECO:0000256" key="2">
    <source>
        <dbReference type="ARBA" id="ARBA00004269"/>
    </source>
</evidence>
<keyword evidence="3" id="KW-0812">Transmembrane</keyword>
<feature type="region of interest" description="Disordered" evidence="8">
    <location>
        <begin position="427"/>
        <end position="448"/>
    </location>
</feature>
<reference evidence="10" key="1">
    <citation type="submission" date="2025-08" db="UniProtKB">
        <authorList>
            <consortium name="RefSeq"/>
        </authorList>
    </citation>
    <scope>IDENTIFICATION</scope>
</reference>
<dbReference type="KEGG" id="csol:105368781"/>
<evidence type="ECO:0000256" key="4">
    <source>
        <dbReference type="ARBA" id="ARBA00022824"/>
    </source>
</evidence>
<feature type="compositionally biased region" description="Low complexity" evidence="8">
    <location>
        <begin position="1077"/>
        <end position="1091"/>
    </location>
</feature>
<keyword evidence="9" id="KW-1185">Reference proteome</keyword>
<feature type="region of interest" description="Disordered" evidence="8">
    <location>
        <begin position="789"/>
        <end position="816"/>
    </location>
</feature>
<feature type="compositionally biased region" description="Polar residues" evidence="8">
    <location>
        <begin position="1101"/>
        <end position="1111"/>
    </location>
</feature>
<evidence type="ECO:0000256" key="8">
    <source>
        <dbReference type="SAM" id="MobiDB-lite"/>
    </source>
</evidence>
<feature type="compositionally biased region" description="Polar residues" evidence="8">
    <location>
        <begin position="789"/>
        <end position="812"/>
    </location>
</feature>
<dbReference type="PANTHER" id="PTHR13289:SF3">
    <property type="entry name" value="BIFOCAL, ISOFORM F"/>
    <property type="match status" value="1"/>
</dbReference>
<dbReference type="CTD" id="32119"/>
<dbReference type="PANTHER" id="PTHR13289">
    <property type="entry name" value="PROTEIN PHOSPHATASE 1-BINDING PROTEIN BIFOCAL"/>
    <property type="match status" value="1"/>
</dbReference>
<dbReference type="GO" id="GO:0023041">
    <property type="term" value="P:neuronal signal transduction"/>
    <property type="evidence" value="ECO:0007669"/>
    <property type="project" value="InterPro"/>
</dbReference>
<organism evidence="9 10">
    <name type="scientific">Ceratosolen solmsi marchali</name>
    <dbReference type="NCBI Taxonomy" id="326594"/>
    <lineage>
        <taxon>Eukaryota</taxon>
        <taxon>Metazoa</taxon>
        <taxon>Ecdysozoa</taxon>
        <taxon>Arthropoda</taxon>
        <taxon>Hexapoda</taxon>
        <taxon>Insecta</taxon>
        <taxon>Pterygota</taxon>
        <taxon>Neoptera</taxon>
        <taxon>Endopterygota</taxon>
        <taxon>Hymenoptera</taxon>
        <taxon>Apocrita</taxon>
        <taxon>Proctotrupomorpha</taxon>
        <taxon>Chalcidoidea</taxon>
        <taxon>Agaonidae</taxon>
        <taxon>Agaoninae</taxon>
        <taxon>Ceratosolen</taxon>
    </lineage>
</organism>